<accession>A0A9N8HEZ0</accession>
<keyword evidence="3" id="KW-1185">Reference proteome</keyword>
<name>A0A9N8HEZ0_9STRA</name>
<feature type="compositionally biased region" description="Polar residues" evidence="1">
    <location>
        <begin position="180"/>
        <end position="191"/>
    </location>
</feature>
<sequence length="191" mass="20707">MTNQRLSLPPSLPVGSMVLIQDNAPGHSLNENRRDQLASSRSTSCPAALDTKIALLHRHVGNNSSSKKNASFGRRRRRTRMTTQDEEEDMSDNSSSMDDSSVCRWNGCSPTEKQATVSLPKRPRRRSSLSPDGGVGRIRTLGGGCDGHDPFLYTKKLRDIAVARQSSGGSLSSQDDSHSPQRPTTCTGKAA</sequence>
<dbReference type="Proteomes" id="UP001153069">
    <property type="component" value="Unassembled WGS sequence"/>
</dbReference>
<feature type="region of interest" description="Disordered" evidence="1">
    <location>
        <begin position="163"/>
        <end position="191"/>
    </location>
</feature>
<feature type="region of interest" description="Disordered" evidence="1">
    <location>
        <begin position="58"/>
        <end position="141"/>
    </location>
</feature>
<reference evidence="2" key="1">
    <citation type="submission" date="2020-06" db="EMBL/GenBank/DDBJ databases">
        <authorList>
            <consortium name="Plant Systems Biology data submission"/>
        </authorList>
    </citation>
    <scope>NUCLEOTIDE SEQUENCE</scope>
    <source>
        <strain evidence="2">D6</strain>
    </source>
</reference>
<comment type="caution">
    <text evidence="2">The sequence shown here is derived from an EMBL/GenBank/DDBJ whole genome shotgun (WGS) entry which is preliminary data.</text>
</comment>
<protein>
    <submittedName>
        <fullName evidence="2">Uncharacterized protein</fullName>
    </submittedName>
</protein>
<proteinExistence type="predicted"/>
<evidence type="ECO:0000256" key="1">
    <source>
        <dbReference type="SAM" id="MobiDB-lite"/>
    </source>
</evidence>
<gene>
    <name evidence="2" type="ORF">SEMRO_433_G141810.1</name>
</gene>
<organism evidence="2 3">
    <name type="scientific">Seminavis robusta</name>
    <dbReference type="NCBI Taxonomy" id="568900"/>
    <lineage>
        <taxon>Eukaryota</taxon>
        <taxon>Sar</taxon>
        <taxon>Stramenopiles</taxon>
        <taxon>Ochrophyta</taxon>
        <taxon>Bacillariophyta</taxon>
        <taxon>Bacillariophyceae</taxon>
        <taxon>Bacillariophycidae</taxon>
        <taxon>Naviculales</taxon>
        <taxon>Naviculaceae</taxon>
        <taxon>Seminavis</taxon>
    </lineage>
</organism>
<feature type="region of interest" description="Disordered" evidence="1">
    <location>
        <begin position="23"/>
        <end position="43"/>
    </location>
</feature>
<dbReference type="AlphaFoldDB" id="A0A9N8HEZ0"/>
<feature type="compositionally biased region" description="Polar residues" evidence="1">
    <location>
        <begin position="108"/>
        <end position="117"/>
    </location>
</feature>
<dbReference type="EMBL" id="CAICTM010000432">
    <property type="protein sequence ID" value="CAB9510357.1"/>
    <property type="molecule type" value="Genomic_DNA"/>
</dbReference>
<feature type="compositionally biased region" description="Low complexity" evidence="1">
    <location>
        <begin position="165"/>
        <end position="174"/>
    </location>
</feature>
<evidence type="ECO:0000313" key="3">
    <source>
        <dbReference type="Proteomes" id="UP001153069"/>
    </source>
</evidence>
<evidence type="ECO:0000313" key="2">
    <source>
        <dbReference type="EMBL" id="CAB9510357.1"/>
    </source>
</evidence>